<proteinExistence type="predicted"/>
<evidence type="ECO:0000313" key="3">
    <source>
        <dbReference type="Proteomes" id="UP001437256"/>
    </source>
</evidence>
<accession>A0ABR2ZZD5</accession>
<keyword evidence="1" id="KW-0472">Membrane</keyword>
<feature type="transmembrane region" description="Helical" evidence="1">
    <location>
        <begin position="147"/>
        <end position="169"/>
    </location>
</feature>
<feature type="transmembrane region" description="Helical" evidence="1">
    <location>
        <begin position="12"/>
        <end position="34"/>
    </location>
</feature>
<keyword evidence="3" id="KW-1185">Reference proteome</keyword>
<keyword evidence="1" id="KW-1133">Transmembrane helix</keyword>
<gene>
    <name evidence="2" type="ORF">AAF712_006461</name>
</gene>
<evidence type="ECO:0000313" key="2">
    <source>
        <dbReference type="EMBL" id="KAL0066419.1"/>
    </source>
</evidence>
<dbReference type="EMBL" id="JBBXMP010000035">
    <property type="protein sequence ID" value="KAL0066419.1"/>
    <property type="molecule type" value="Genomic_DNA"/>
</dbReference>
<evidence type="ECO:0000256" key="1">
    <source>
        <dbReference type="SAM" id="Phobius"/>
    </source>
</evidence>
<feature type="transmembrane region" description="Helical" evidence="1">
    <location>
        <begin position="54"/>
        <end position="79"/>
    </location>
</feature>
<protein>
    <recommendedName>
        <fullName evidence="4">Tetraspanin family protein</fullName>
    </recommendedName>
</protein>
<keyword evidence="1" id="KW-0812">Transmembrane</keyword>
<comment type="caution">
    <text evidence="2">The sequence shown here is derived from an EMBL/GenBank/DDBJ whole genome shotgun (WGS) entry which is preliminary data.</text>
</comment>
<sequence length="200" mass="21377">MPFVRCKKFLGMPLVAGMCVLSFLGLIVGGAGAAGGWVQVMTTGRHPIPLEDRVGLFVFAITFSLLVILSLLGLAGGLTRSYSVTVFYKKFALGHLLLIIAALGLSLFSAIRSNDDATVQRCLGDSPDYLAEQLCAKGVSLMAGLRIGLSALALFAQFGAWIVASNFAYKLDLDSVSRRTMIFPDDSSSNFKIPYLSSKV</sequence>
<dbReference type="Proteomes" id="UP001437256">
    <property type="component" value="Unassembled WGS sequence"/>
</dbReference>
<name>A0ABR2ZZD5_9AGAR</name>
<evidence type="ECO:0008006" key="4">
    <source>
        <dbReference type="Google" id="ProtNLM"/>
    </source>
</evidence>
<feature type="transmembrane region" description="Helical" evidence="1">
    <location>
        <begin position="91"/>
        <end position="111"/>
    </location>
</feature>
<reference evidence="2 3" key="1">
    <citation type="submission" date="2024-05" db="EMBL/GenBank/DDBJ databases">
        <title>A draft genome resource for the thread blight pathogen Marasmius tenuissimus strain MS-2.</title>
        <authorList>
            <person name="Yulfo-Soto G.E."/>
            <person name="Baruah I.K."/>
            <person name="Amoako-Attah I."/>
            <person name="Bukari Y."/>
            <person name="Meinhardt L.W."/>
            <person name="Bailey B.A."/>
            <person name="Cohen S.P."/>
        </authorList>
    </citation>
    <scope>NUCLEOTIDE SEQUENCE [LARGE SCALE GENOMIC DNA]</scope>
    <source>
        <strain evidence="2 3">MS-2</strain>
    </source>
</reference>
<organism evidence="2 3">
    <name type="scientific">Marasmius tenuissimus</name>
    <dbReference type="NCBI Taxonomy" id="585030"/>
    <lineage>
        <taxon>Eukaryota</taxon>
        <taxon>Fungi</taxon>
        <taxon>Dikarya</taxon>
        <taxon>Basidiomycota</taxon>
        <taxon>Agaricomycotina</taxon>
        <taxon>Agaricomycetes</taxon>
        <taxon>Agaricomycetidae</taxon>
        <taxon>Agaricales</taxon>
        <taxon>Marasmiineae</taxon>
        <taxon>Marasmiaceae</taxon>
        <taxon>Marasmius</taxon>
    </lineage>
</organism>